<evidence type="ECO:0000313" key="3">
    <source>
        <dbReference type="Proteomes" id="UP001174936"/>
    </source>
</evidence>
<dbReference type="PANTHER" id="PTHR24148">
    <property type="entry name" value="ANKYRIN REPEAT DOMAIN-CONTAINING PROTEIN 39 HOMOLOG-RELATED"/>
    <property type="match status" value="1"/>
</dbReference>
<sequence>MGAFDYGSLPLGHEEIRIFELLPAADHSDAVVARIFRAHLQGLPSFSALSYCWGDKHNRGPVEIAIGSDTLSITASLETALRALRKADRPVLLWIDQICINQNDAKEKSRQIPLMKDIYSLSDETIGWLGESTRESDVAMDYLGDIGTHAHALGLAALNTATVQVLISDECDLSSGILSTDPLVAQTREAVDDLILKQGSFLEHPALDGMIQLAMLPYFKRGWIQQEIAIPPTLKFQWGSKTLDPDRFAAGVWFHHIWTTRSILATAKSPAFRDPSVRELLKRVTAPNTKFTSYVISSLATRQWYQTPTSRSKLTMASLLRRLRITQFTDPRDRIYGILGIATDKTPPDFVVDTTRRWEDVFVDAMRHIIMSADEESGDPGDGINALSLVAFPKTNGASLPSWVPDLTSLGPESSLAWHTTILSSAPYHAGGPFIRHGLRSSDPRVLPCRGIVVDRITKVGPAWEADPTTGERSHAAGLVPLSAMSELAAESKFIVISDPDSKHPFRNDPERLSEAEWRVPVLNREFVANMSASRRATTRSKTGHEMVKRYRASSEFGTYRVLLDAFRDRRSFLGAKGFVGVGPLGMQVGDLVCILYGASFPYILRESKGASGRQQLVGEAYCDGVMDGEALGMGLAEVAFLLE</sequence>
<keyword evidence="3" id="KW-1185">Reference proteome</keyword>
<evidence type="ECO:0000259" key="1">
    <source>
        <dbReference type="Pfam" id="PF06985"/>
    </source>
</evidence>
<gene>
    <name evidence="2" type="ORF">B0T16DRAFT_73637</name>
</gene>
<accession>A0AA39YGN2</accession>
<comment type="caution">
    <text evidence="2">The sequence shown here is derived from an EMBL/GenBank/DDBJ whole genome shotgun (WGS) entry which is preliminary data.</text>
</comment>
<dbReference type="InterPro" id="IPR010730">
    <property type="entry name" value="HET"/>
</dbReference>
<dbReference type="InterPro" id="IPR052895">
    <property type="entry name" value="HetReg/Transcr_Mod"/>
</dbReference>
<dbReference type="PANTHER" id="PTHR24148:SF73">
    <property type="entry name" value="HET DOMAIN PROTEIN (AFU_ORTHOLOGUE AFUA_8G01020)"/>
    <property type="match status" value="1"/>
</dbReference>
<feature type="domain" description="Heterokaryon incompatibility" evidence="1">
    <location>
        <begin position="46"/>
        <end position="227"/>
    </location>
</feature>
<protein>
    <submittedName>
        <fullName evidence="2">Heterokaryon incompatibility protein-domain-containing protein</fullName>
    </submittedName>
</protein>
<dbReference type="Pfam" id="PF26639">
    <property type="entry name" value="Het-6_barrel"/>
    <property type="match status" value="1"/>
</dbReference>
<name>A0AA39YGN2_9PEZI</name>
<reference evidence="2" key="1">
    <citation type="submission" date="2023-06" db="EMBL/GenBank/DDBJ databases">
        <title>Genome-scale phylogeny and comparative genomics of the fungal order Sordariales.</title>
        <authorList>
            <consortium name="Lawrence Berkeley National Laboratory"/>
            <person name="Hensen N."/>
            <person name="Bonometti L."/>
            <person name="Westerberg I."/>
            <person name="Brannstrom I.O."/>
            <person name="Guillou S."/>
            <person name="Cros-Aarteil S."/>
            <person name="Calhoun S."/>
            <person name="Haridas S."/>
            <person name="Kuo A."/>
            <person name="Mondo S."/>
            <person name="Pangilinan J."/>
            <person name="Riley R."/>
            <person name="Labutti K."/>
            <person name="Andreopoulos B."/>
            <person name="Lipzen A."/>
            <person name="Chen C."/>
            <person name="Yanf M."/>
            <person name="Daum C."/>
            <person name="Ng V."/>
            <person name="Clum A."/>
            <person name="Steindorff A."/>
            <person name="Ohm R."/>
            <person name="Martin F."/>
            <person name="Silar P."/>
            <person name="Natvig D."/>
            <person name="Lalanne C."/>
            <person name="Gautier V."/>
            <person name="Ament-Velasquez S.L."/>
            <person name="Kruys A."/>
            <person name="Hutchinson M.I."/>
            <person name="Powell A.J."/>
            <person name="Barry K."/>
            <person name="Miller A.N."/>
            <person name="Grigoriev I.V."/>
            <person name="Debuchy R."/>
            <person name="Gladieux P."/>
            <person name="Thoren M.H."/>
            <person name="Johannesson H."/>
        </authorList>
    </citation>
    <scope>NUCLEOTIDE SEQUENCE</scope>
    <source>
        <strain evidence="2">SMH2532-1</strain>
    </source>
</reference>
<evidence type="ECO:0000313" key="2">
    <source>
        <dbReference type="EMBL" id="KAK0651147.1"/>
    </source>
</evidence>
<proteinExistence type="predicted"/>
<dbReference type="Proteomes" id="UP001174936">
    <property type="component" value="Unassembled WGS sequence"/>
</dbReference>
<dbReference type="EMBL" id="JAULSV010000002">
    <property type="protein sequence ID" value="KAK0651147.1"/>
    <property type="molecule type" value="Genomic_DNA"/>
</dbReference>
<organism evidence="2 3">
    <name type="scientific">Cercophora newfieldiana</name>
    <dbReference type="NCBI Taxonomy" id="92897"/>
    <lineage>
        <taxon>Eukaryota</taxon>
        <taxon>Fungi</taxon>
        <taxon>Dikarya</taxon>
        <taxon>Ascomycota</taxon>
        <taxon>Pezizomycotina</taxon>
        <taxon>Sordariomycetes</taxon>
        <taxon>Sordariomycetidae</taxon>
        <taxon>Sordariales</taxon>
        <taxon>Lasiosphaeriaceae</taxon>
        <taxon>Cercophora</taxon>
    </lineage>
</organism>
<dbReference type="Pfam" id="PF06985">
    <property type="entry name" value="HET"/>
    <property type="match status" value="1"/>
</dbReference>
<dbReference type="AlphaFoldDB" id="A0AA39YGN2"/>